<gene>
    <name evidence="1" type="ORF">VNO80_07667</name>
</gene>
<dbReference type="InterPro" id="IPR001095">
    <property type="entry name" value="Acetyl_CoA_COase_a_su"/>
</dbReference>
<proteinExistence type="predicted"/>
<dbReference type="Proteomes" id="UP001374584">
    <property type="component" value="Unassembled WGS sequence"/>
</dbReference>
<accession>A0AAN9RJU0</accession>
<dbReference type="GO" id="GO:0016743">
    <property type="term" value="F:carboxyl- or carbamoyltransferase activity"/>
    <property type="evidence" value="ECO:0007669"/>
    <property type="project" value="InterPro"/>
</dbReference>
<sequence length="113" mass="12952">MLILHGLLNKSSMQSLRPWRYLKFRSIGRFQEGRPVELESIRGQLIQAIQKLVKDADQEMTKAIISTGLAEKVQFVKMELSKSSSNLPLIEEKEEKIMQEIKTKISQPGLILD</sequence>
<dbReference type="PANTHER" id="PTHR42853">
    <property type="entry name" value="ACETYL-COENZYME A CARBOXYLASE CARBOXYL TRANSFERASE SUBUNIT ALPHA"/>
    <property type="match status" value="1"/>
</dbReference>
<reference evidence="1 2" key="1">
    <citation type="submission" date="2024-01" db="EMBL/GenBank/DDBJ databases">
        <title>The genomes of 5 underutilized Papilionoideae crops provide insights into root nodulation and disease resistanc.</title>
        <authorList>
            <person name="Jiang F."/>
        </authorList>
    </citation>
    <scope>NUCLEOTIDE SEQUENCE [LARGE SCALE GENOMIC DNA]</scope>
    <source>
        <strain evidence="1">JINMINGXINNONG_FW02</strain>
        <tissue evidence="1">Leaves</tissue>
    </source>
</reference>
<protein>
    <submittedName>
        <fullName evidence="1">Uncharacterized protein</fullName>
    </submittedName>
</protein>
<evidence type="ECO:0000313" key="2">
    <source>
        <dbReference type="Proteomes" id="UP001374584"/>
    </source>
</evidence>
<dbReference type="AlphaFoldDB" id="A0AAN9RJU0"/>
<organism evidence="1 2">
    <name type="scientific">Phaseolus coccineus</name>
    <name type="common">Scarlet runner bean</name>
    <name type="synonym">Phaseolus multiflorus</name>
    <dbReference type="NCBI Taxonomy" id="3886"/>
    <lineage>
        <taxon>Eukaryota</taxon>
        <taxon>Viridiplantae</taxon>
        <taxon>Streptophyta</taxon>
        <taxon>Embryophyta</taxon>
        <taxon>Tracheophyta</taxon>
        <taxon>Spermatophyta</taxon>
        <taxon>Magnoliopsida</taxon>
        <taxon>eudicotyledons</taxon>
        <taxon>Gunneridae</taxon>
        <taxon>Pentapetalae</taxon>
        <taxon>rosids</taxon>
        <taxon>fabids</taxon>
        <taxon>Fabales</taxon>
        <taxon>Fabaceae</taxon>
        <taxon>Papilionoideae</taxon>
        <taxon>50 kb inversion clade</taxon>
        <taxon>NPAAA clade</taxon>
        <taxon>indigoferoid/millettioid clade</taxon>
        <taxon>Phaseoleae</taxon>
        <taxon>Phaseolus</taxon>
    </lineage>
</organism>
<dbReference type="PANTHER" id="PTHR42853:SF1">
    <property type="entry name" value="ACETYL-COA CARBOXYTRANSFERASE"/>
    <property type="match status" value="1"/>
</dbReference>
<name>A0AAN9RJU0_PHACN</name>
<evidence type="ECO:0000313" key="1">
    <source>
        <dbReference type="EMBL" id="KAK7374239.1"/>
    </source>
</evidence>
<dbReference type="GO" id="GO:0003989">
    <property type="term" value="F:acetyl-CoA carboxylase activity"/>
    <property type="evidence" value="ECO:0007669"/>
    <property type="project" value="InterPro"/>
</dbReference>
<keyword evidence="2" id="KW-1185">Reference proteome</keyword>
<dbReference type="EMBL" id="JAYMYR010000003">
    <property type="protein sequence ID" value="KAK7374239.1"/>
    <property type="molecule type" value="Genomic_DNA"/>
</dbReference>
<comment type="caution">
    <text evidence="1">The sequence shown here is derived from an EMBL/GenBank/DDBJ whole genome shotgun (WGS) entry which is preliminary data.</text>
</comment>
<dbReference type="GO" id="GO:0009317">
    <property type="term" value="C:acetyl-CoA carboxylase complex"/>
    <property type="evidence" value="ECO:0007669"/>
    <property type="project" value="InterPro"/>
</dbReference>
<dbReference type="GO" id="GO:0006633">
    <property type="term" value="P:fatty acid biosynthetic process"/>
    <property type="evidence" value="ECO:0007669"/>
    <property type="project" value="InterPro"/>
</dbReference>